<evidence type="ECO:0000259" key="1">
    <source>
        <dbReference type="PROSITE" id="PS50943"/>
    </source>
</evidence>
<dbReference type="Gene3D" id="1.10.260.40">
    <property type="entry name" value="lambda repressor-like DNA-binding domains"/>
    <property type="match status" value="1"/>
</dbReference>
<evidence type="ECO:0000313" key="3">
    <source>
        <dbReference type="Proteomes" id="UP000183407"/>
    </source>
</evidence>
<proteinExistence type="predicted"/>
<dbReference type="EMBL" id="FNTL01000004">
    <property type="protein sequence ID" value="SED95869.1"/>
    <property type="molecule type" value="Genomic_DNA"/>
</dbReference>
<sequence>MSIAAAGDDSLVRVLGEDARERESIATACPHGIRPILDIVSTTTANRTELGAFLRARRGEVPPAEESLGARRVPGLRREEVAERAYISVDYYKRLEQARAPVSVGVLDALADVLRLNAEQRAYMFTLAGKLEPGSREKEFTTSVVPRLQRVLDQLVETPAIILGPYLDVLAWNHLAQRVISDFSILRPEQRNLVRIMFLYPAMRERYVHWEHEARIAVANLRMDAARRPGHARLETIVAELESDPLFRRLWKAQYVDIRRSGHKEVYLTATGLLSLEWDTFAYSDSPAQQLIVLTAEPNSPSLAALQALAGQV</sequence>
<dbReference type="InterPro" id="IPR001387">
    <property type="entry name" value="Cro/C1-type_HTH"/>
</dbReference>
<protein>
    <submittedName>
        <fullName evidence="2">Helix-turn-helix domain-containing protein</fullName>
    </submittedName>
</protein>
<dbReference type="PROSITE" id="PS50943">
    <property type="entry name" value="HTH_CROC1"/>
    <property type="match status" value="1"/>
</dbReference>
<organism evidence="2 3">
    <name type="scientific">Rhodococcus jostii</name>
    <dbReference type="NCBI Taxonomy" id="132919"/>
    <lineage>
        <taxon>Bacteria</taxon>
        <taxon>Bacillati</taxon>
        <taxon>Actinomycetota</taxon>
        <taxon>Actinomycetes</taxon>
        <taxon>Mycobacteriales</taxon>
        <taxon>Nocardiaceae</taxon>
        <taxon>Rhodococcus</taxon>
    </lineage>
</organism>
<dbReference type="GO" id="GO:0003677">
    <property type="term" value="F:DNA binding"/>
    <property type="evidence" value="ECO:0007669"/>
    <property type="project" value="InterPro"/>
</dbReference>
<dbReference type="InterPro" id="IPR041413">
    <property type="entry name" value="MLTR_LBD"/>
</dbReference>
<dbReference type="AlphaFoldDB" id="A0A1H5EXT4"/>
<name>A0A1H5EXT4_RHOJO</name>
<gene>
    <name evidence="2" type="ORF">SAMN04490220_6174</name>
</gene>
<accession>A0A1H5EXT4</accession>
<dbReference type="Pfam" id="PF13560">
    <property type="entry name" value="HTH_31"/>
    <property type="match status" value="1"/>
</dbReference>
<evidence type="ECO:0000313" key="2">
    <source>
        <dbReference type="EMBL" id="SED95869.1"/>
    </source>
</evidence>
<dbReference type="Gene3D" id="3.30.450.180">
    <property type="match status" value="1"/>
</dbReference>
<dbReference type="InterPro" id="IPR010982">
    <property type="entry name" value="Lambda_DNA-bd_dom_sf"/>
</dbReference>
<dbReference type="Proteomes" id="UP000183407">
    <property type="component" value="Unassembled WGS sequence"/>
</dbReference>
<dbReference type="Pfam" id="PF17765">
    <property type="entry name" value="MLTR_LBD"/>
    <property type="match status" value="1"/>
</dbReference>
<feature type="domain" description="HTH cro/C1-type" evidence="1">
    <location>
        <begin position="75"/>
        <end position="121"/>
    </location>
</feature>
<reference evidence="3" key="1">
    <citation type="submission" date="2016-10" db="EMBL/GenBank/DDBJ databases">
        <authorList>
            <person name="Varghese N."/>
        </authorList>
    </citation>
    <scope>NUCLEOTIDE SEQUENCE [LARGE SCALE GENOMIC DNA]</scope>
    <source>
        <strain evidence="3">DSM 44719</strain>
    </source>
</reference>
<dbReference type="PANTHER" id="PTHR35010:SF2">
    <property type="entry name" value="BLL4672 PROTEIN"/>
    <property type="match status" value="1"/>
</dbReference>
<dbReference type="PANTHER" id="PTHR35010">
    <property type="entry name" value="BLL4672 PROTEIN-RELATED"/>
    <property type="match status" value="1"/>
</dbReference>
<dbReference type="SMART" id="SM00530">
    <property type="entry name" value="HTH_XRE"/>
    <property type="match status" value="1"/>
</dbReference>
<dbReference type="SUPFAM" id="SSF47413">
    <property type="entry name" value="lambda repressor-like DNA-binding domains"/>
    <property type="match status" value="1"/>
</dbReference>
<dbReference type="OrthoDB" id="3608749at2"/>
<dbReference type="CDD" id="cd00093">
    <property type="entry name" value="HTH_XRE"/>
    <property type="match status" value="1"/>
</dbReference>